<dbReference type="InterPro" id="IPR036388">
    <property type="entry name" value="WH-like_DNA-bd_sf"/>
</dbReference>
<evidence type="ECO:0000313" key="1">
    <source>
        <dbReference type="EMBL" id="AUB84193.1"/>
    </source>
</evidence>
<dbReference type="AlphaFoldDB" id="A0A2K8UF51"/>
<reference evidence="1 2" key="1">
    <citation type="submission" date="2017-03" db="EMBL/GenBank/DDBJ databases">
        <title>Complete genome sequence of Candidatus 'Thiodictyon syntrophicum' sp. nov. strain Cad16T, a photolithoautotroph purple sulfur bacterium isolated from an alpine meromictic lake.</title>
        <authorList>
            <person name="Luedin S.M."/>
            <person name="Pothier J.F."/>
            <person name="Danza F."/>
            <person name="Storelli N."/>
            <person name="Wittwer M."/>
            <person name="Tonolla M."/>
        </authorList>
    </citation>
    <scope>NUCLEOTIDE SEQUENCE [LARGE SCALE GENOMIC DNA]</scope>
    <source>
        <strain evidence="1 2">Cad16T</strain>
    </source>
</reference>
<proteinExistence type="predicted"/>
<dbReference type="OrthoDB" id="9809515at2"/>
<dbReference type="KEGG" id="tsy:THSYN_26795"/>
<keyword evidence="2" id="KW-1185">Reference proteome</keyword>
<evidence type="ECO:0008006" key="3">
    <source>
        <dbReference type="Google" id="ProtNLM"/>
    </source>
</evidence>
<evidence type="ECO:0000313" key="2">
    <source>
        <dbReference type="Proteomes" id="UP000232638"/>
    </source>
</evidence>
<dbReference type="Proteomes" id="UP000232638">
    <property type="component" value="Chromosome"/>
</dbReference>
<dbReference type="InterPro" id="IPR007367">
    <property type="entry name" value="DUF433"/>
</dbReference>
<name>A0A2K8UF51_9GAMM</name>
<dbReference type="InterPro" id="IPR009057">
    <property type="entry name" value="Homeodomain-like_sf"/>
</dbReference>
<dbReference type="RefSeq" id="WP_100921860.1">
    <property type="nucleotide sequence ID" value="NZ_CP020370.1"/>
</dbReference>
<gene>
    <name evidence="1" type="ORF">THSYN_26795</name>
</gene>
<protein>
    <recommendedName>
        <fullName evidence="3">Antitoxin</fullName>
    </recommendedName>
</protein>
<organism evidence="1 2">
    <name type="scientific">Candidatus Thiodictyon syntrophicum</name>
    <dbReference type="NCBI Taxonomy" id="1166950"/>
    <lineage>
        <taxon>Bacteria</taxon>
        <taxon>Pseudomonadati</taxon>
        <taxon>Pseudomonadota</taxon>
        <taxon>Gammaproteobacteria</taxon>
        <taxon>Chromatiales</taxon>
        <taxon>Chromatiaceae</taxon>
        <taxon>Thiodictyon</taxon>
    </lineage>
</organism>
<dbReference type="PANTHER" id="PTHR34849:SF3">
    <property type="entry name" value="SSR2962 PROTEIN"/>
    <property type="match status" value="1"/>
</dbReference>
<dbReference type="EMBL" id="CP020370">
    <property type="protein sequence ID" value="AUB84193.1"/>
    <property type="molecule type" value="Genomic_DNA"/>
</dbReference>
<dbReference type="SUPFAM" id="SSF46689">
    <property type="entry name" value="Homeodomain-like"/>
    <property type="match status" value="1"/>
</dbReference>
<dbReference type="PANTHER" id="PTHR34849">
    <property type="entry name" value="SSL5025 PROTEIN"/>
    <property type="match status" value="1"/>
</dbReference>
<dbReference type="Pfam" id="PF04255">
    <property type="entry name" value="DUF433"/>
    <property type="match status" value="1"/>
</dbReference>
<sequence length="83" mass="9081">MNQDPLLQRITINPAIFGGKPIIRGRRLAVEHVLGMLAAGDDPDTLLAGYAWLEREDILACLAYAHRMVETERVEPLIVSGGA</sequence>
<accession>A0A2K8UF51</accession>
<dbReference type="Gene3D" id="1.10.10.10">
    <property type="entry name" value="Winged helix-like DNA-binding domain superfamily/Winged helix DNA-binding domain"/>
    <property type="match status" value="1"/>
</dbReference>